<organism evidence="1 2">
    <name type="scientific">Methylocystis echinoides</name>
    <dbReference type="NCBI Taxonomy" id="29468"/>
    <lineage>
        <taxon>Bacteria</taxon>
        <taxon>Pseudomonadati</taxon>
        <taxon>Pseudomonadota</taxon>
        <taxon>Alphaproteobacteria</taxon>
        <taxon>Hyphomicrobiales</taxon>
        <taxon>Methylocystaceae</taxon>
        <taxon>Methylocystis</taxon>
    </lineage>
</organism>
<accession>A0A9W6GV82</accession>
<dbReference type="Proteomes" id="UP001144323">
    <property type="component" value="Unassembled WGS sequence"/>
</dbReference>
<keyword evidence="2" id="KW-1185">Reference proteome</keyword>
<comment type="caution">
    <text evidence="1">The sequence shown here is derived from an EMBL/GenBank/DDBJ whole genome shotgun (WGS) entry which is preliminary data.</text>
</comment>
<reference evidence="1" key="1">
    <citation type="journal article" date="2023" name="Int. J. Syst. Evol. Microbiol.">
        <title>Methylocystis iwaonis sp. nov., a type II methane-oxidizing bacterium from surface soil of a rice paddy field in Japan, and emended description of the genus Methylocystis (ex Whittenbury et al. 1970) Bowman et al. 1993.</title>
        <authorList>
            <person name="Kaise H."/>
            <person name="Sawadogo J.B."/>
            <person name="Alam M.S."/>
            <person name="Ueno C."/>
            <person name="Dianou D."/>
            <person name="Shinjo R."/>
            <person name="Asakawa S."/>
        </authorList>
    </citation>
    <scope>NUCLEOTIDE SEQUENCE</scope>
    <source>
        <strain evidence="1">LMG27198</strain>
    </source>
</reference>
<evidence type="ECO:0000313" key="2">
    <source>
        <dbReference type="Proteomes" id="UP001144323"/>
    </source>
</evidence>
<proteinExistence type="predicted"/>
<protein>
    <submittedName>
        <fullName evidence="1">Uncharacterized protein</fullName>
    </submittedName>
</protein>
<name>A0A9W6GV82_9HYPH</name>
<dbReference type="AlphaFoldDB" id="A0A9W6GV82"/>
<dbReference type="RefSeq" id="WP_281803623.1">
    <property type="nucleotide sequence ID" value="NZ_BSEC01000001.1"/>
</dbReference>
<dbReference type="EMBL" id="BSEC01000001">
    <property type="protein sequence ID" value="GLI93671.1"/>
    <property type="molecule type" value="Genomic_DNA"/>
</dbReference>
<evidence type="ECO:0000313" key="1">
    <source>
        <dbReference type="EMBL" id="GLI93671.1"/>
    </source>
</evidence>
<sequence length="114" mass="12802">MSKAVNTNSDDIELPSAPEILPVWFTERMMYDHWSFGLLMNNGEVIAISHIKQVVADAAGTLWLDVELEPCGYQPMLSDEHPLYGRKLFTAPKDRFDATIRADAVVMAFELADT</sequence>
<gene>
    <name evidence="1" type="ORF">LMG27198_26630</name>
</gene>